<comment type="catalytic activity">
    <reaction evidence="1">
        <text>ATP + protein L-histidine = ADP + protein N-phospho-L-histidine.</text>
        <dbReference type="EC" id="2.7.13.3"/>
    </reaction>
</comment>
<dbReference type="GO" id="GO:0046983">
    <property type="term" value="F:protein dimerization activity"/>
    <property type="evidence" value="ECO:0007669"/>
    <property type="project" value="InterPro"/>
</dbReference>
<evidence type="ECO:0000256" key="8">
    <source>
        <dbReference type="ARBA" id="ARBA00023012"/>
    </source>
</evidence>
<dbReference type="InterPro" id="IPR036890">
    <property type="entry name" value="HATPase_C_sf"/>
</dbReference>
<dbReference type="Gene3D" id="1.20.5.1930">
    <property type="match status" value="1"/>
</dbReference>
<dbReference type="STRING" id="381665.SAMN05216554_0418"/>
<proteinExistence type="predicted"/>
<keyword evidence="7" id="KW-0067">ATP-binding</keyword>
<dbReference type="Pfam" id="PF07730">
    <property type="entry name" value="HisKA_3"/>
    <property type="match status" value="1"/>
</dbReference>
<accession>A0A1H3K441</accession>
<sequence length="400" mass="41173">MFRPLKPYQLGFDIGLAVLCVGLRVPLGSPGVALVVVIMGMGLALALRRASPALALGTAWVFAIVQMASSLQPDVANLAILPVLYSTARYGGRVVKWAGLASAGAGALAASLYLTLGVYFSALLGPVEPPTVPSLAVTFLAYLFAAVAALVLSWTLGLLAKTWSAARESRLLQTIAEHNVAVEQERNRIARDMHDVVAHSLAVVIAQADGARYAMASDPGAAESALSTISSTARSALADVRVLLGELRHDEPTAPQPTLGDLQQLYDQIGASGLPVEVVQSGTPGALPAGSQLAVYRIVQEALTNAMRHGEPGAGATVSLSWRPQALGLRVSSRMAAQPAGVAGQGHALPRVPGAGTGHGIAGMRERAALVGGTFDAEQVAGEFVVTATIPVLDVTARPA</sequence>
<keyword evidence="9" id="KW-1133">Transmembrane helix</keyword>
<evidence type="ECO:0000313" key="13">
    <source>
        <dbReference type="EMBL" id="SDY46946.1"/>
    </source>
</evidence>
<evidence type="ECO:0000259" key="12">
    <source>
        <dbReference type="Pfam" id="PF23539"/>
    </source>
</evidence>
<dbReference type="RefSeq" id="WP_092548070.1">
    <property type="nucleotide sequence ID" value="NZ_FNPZ01000001.1"/>
</dbReference>
<feature type="domain" description="Signal transduction histidine kinase subgroup 3 dimerisation and phosphoacceptor" evidence="11">
    <location>
        <begin position="185"/>
        <end position="250"/>
    </location>
</feature>
<keyword evidence="4" id="KW-0808">Transferase</keyword>
<dbReference type="SUPFAM" id="SSF55874">
    <property type="entry name" value="ATPase domain of HSP90 chaperone/DNA topoisomerase II/histidine kinase"/>
    <property type="match status" value="1"/>
</dbReference>
<feature type="transmembrane region" description="Helical" evidence="9">
    <location>
        <begin position="139"/>
        <end position="160"/>
    </location>
</feature>
<dbReference type="GO" id="GO:0000155">
    <property type="term" value="F:phosphorelay sensor kinase activity"/>
    <property type="evidence" value="ECO:0007669"/>
    <property type="project" value="InterPro"/>
</dbReference>
<dbReference type="EC" id="2.7.13.3" evidence="2"/>
<dbReference type="AlphaFoldDB" id="A0A1H3K441"/>
<dbReference type="Pfam" id="PF23539">
    <property type="entry name" value="DUF7134"/>
    <property type="match status" value="1"/>
</dbReference>
<evidence type="ECO:0000256" key="3">
    <source>
        <dbReference type="ARBA" id="ARBA00022553"/>
    </source>
</evidence>
<keyword evidence="14" id="KW-1185">Reference proteome</keyword>
<dbReference type="InterPro" id="IPR011712">
    <property type="entry name" value="Sig_transdc_His_kin_sub3_dim/P"/>
</dbReference>
<evidence type="ECO:0000256" key="2">
    <source>
        <dbReference type="ARBA" id="ARBA00012438"/>
    </source>
</evidence>
<dbReference type="OrthoDB" id="227596at2"/>
<dbReference type="InterPro" id="IPR003594">
    <property type="entry name" value="HATPase_dom"/>
</dbReference>
<dbReference type="Gene3D" id="3.30.565.10">
    <property type="entry name" value="Histidine kinase-like ATPase, C-terminal domain"/>
    <property type="match status" value="1"/>
</dbReference>
<dbReference type="InterPro" id="IPR055558">
    <property type="entry name" value="DUF7134"/>
</dbReference>
<keyword evidence="5" id="KW-0547">Nucleotide-binding</keyword>
<feature type="transmembrane region" description="Helical" evidence="9">
    <location>
        <begin position="97"/>
        <end position="119"/>
    </location>
</feature>
<keyword evidence="6 13" id="KW-0418">Kinase</keyword>
<protein>
    <recommendedName>
        <fullName evidence="2">histidine kinase</fullName>
        <ecNumber evidence="2">2.7.13.3</ecNumber>
    </recommendedName>
</protein>
<keyword evidence="9" id="KW-0472">Membrane</keyword>
<evidence type="ECO:0000256" key="9">
    <source>
        <dbReference type="SAM" id="Phobius"/>
    </source>
</evidence>
<evidence type="ECO:0000256" key="6">
    <source>
        <dbReference type="ARBA" id="ARBA00022777"/>
    </source>
</evidence>
<evidence type="ECO:0000259" key="10">
    <source>
        <dbReference type="Pfam" id="PF02518"/>
    </source>
</evidence>
<evidence type="ECO:0000256" key="5">
    <source>
        <dbReference type="ARBA" id="ARBA00022741"/>
    </source>
</evidence>
<dbReference type="CDD" id="cd16917">
    <property type="entry name" value="HATPase_UhpB-NarQ-NarX-like"/>
    <property type="match status" value="1"/>
</dbReference>
<organism evidence="13 14">
    <name type="scientific">Herbiconiux ginsengi</name>
    <dbReference type="NCBI Taxonomy" id="381665"/>
    <lineage>
        <taxon>Bacteria</taxon>
        <taxon>Bacillati</taxon>
        <taxon>Actinomycetota</taxon>
        <taxon>Actinomycetes</taxon>
        <taxon>Micrococcales</taxon>
        <taxon>Microbacteriaceae</taxon>
        <taxon>Herbiconiux</taxon>
    </lineage>
</organism>
<feature type="domain" description="Histidine kinase/HSP90-like ATPase" evidence="10">
    <location>
        <begin position="292"/>
        <end position="392"/>
    </location>
</feature>
<keyword evidence="9" id="KW-0812">Transmembrane</keyword>
<keyword evidence="8" id="KW-0902">Two-component regulatory system</keyword>
<dbReference type="Pfam" id="PF02518">
    <property type="entry name" value="HATPase_c"/>
    <property type="match status" value="1"/>
</dbReference>
<feature type="domain" description="DUF7134" evidence="12">
    <location>
        <begin position="12"/>
        <end position="162"/>
    </location>
</feature>
<dbReference type="GO" id="GO:0005524">
    <property type="term" value="F:ATP binding"/>
    <property type="evidence" value="ECO:0007669"/>
    <property type="project" value="UniProtKB-KW"/>
</dbReference>
<gene>
    <name evidence="13" type="ORF">SAMN05216554_0418</name>
</gene>
<evidence type="ECO:0000256" key="1">
    <source>
        <dbReference type="ARBA" id="ARBA00000085"/>
    </source>
</evidence>
<evidence type="ECO:0000256" key="7">
    <source>
        <dbReference type="ARBA" id="ARBA00022840"/>
    </source>
</evidence>
<dbReference type="GO" id="GO:0016020">
    <property type="term" value="C:membrane"/>
    <property type="evidence" value="ECO:0007669"/>
    <property type="project" value="InterPro"/>
</dbReference>
<name>A0A1H3K441_9MICO</name>
<dbReference type="EMBL" id="FNPZ01000001">
    <property type="protein sequence ID" value="SDY46946.1"/>
    <property type="molecule type" value="Genomic_DNA"/>
</dbReference>
<evidence type="ECO:0000256" key="4">
    <source>
        <dbReference type="ARBA" id="ARBA00022679"/>
    </source>
</evidence>
<feature type="transmembrane region" description="Helical" evidence="9">
    <location>
        <begin position="21"/>
        <end position="47"/>
    </location>
</feature>
<dbReference type="PANTHER" id="PTHR24421">
    <property type="entry name" value="NITRATE/NITRITE SENSOR PROTEIN NARX-RELATED"/>
    <property type="match status" value="1"/>
</dbReference>
<dbReference type="PANTHER" id="PTHR24421:SF10">
    <property type="entry name" value="NITRATE_NITRITE SENSOR PROTEIN NARQ"/>
    <property type="match status" value="1"/>
</dbReference>
<evidence type="ECO:0000313" key="14">
    <source>
        <dbReference type="Proteomes" id="UP000198891"/>
    </source>
</evidence>
<dbReference type="Proteomes" id="UP000198891">
    <property type="component" value="Unassembled WGS sequence"/>
</dbReference>
<keyword evidence="3" id="KW-0597">Phosphoprotein</keyword>
<reference evidence="13 14" key="1">
    <citation type="submission" date="2016-10" db="EMBL/GenBank/DDBJ databases">
        <authorList>
            <person name="de Groot N.N."/>
        </authorList>
    </citation>
    <scope>NUCLEOTIDE SEQUENCE [LARGE SCALE GENOMIC DNA]</scope>
    <source>
        <strain evidence="13 14">CGMCC 4.3491</strain>
    </source>
</reference>
<dbReference type="InterPro" id="IPR050482">
    <property type="entry name" value="Sensor_HK_TwoCompSys"/>
</dbReference>
<evidence type="ECO:0000259" key="11">
    <source>
        <dbReference type="Pfam" id="PF07730"/>
    </source>
</evidence>